<dbReference type="InterPro" id="IPR050199">
    <property type="entry name" value="IgHV"/>
</dbReference>
<dbReference type="PANTHER" id="PTHR23266">
    <property type="entry name" value="IMMUNOGLOBULIN HEAVY CHAIN"/>
    <property type="match status" value="1"/>
</dbReference>
<evidence type="ECO:0000256" key="2">
    <source>
        <dbReference type="ARBA" id="ARBA00023130"/>
    </source>
</evidence>
<evidence type="ECO:0000259" key="4">
    <source>
        <dbReference type="PROSITE" id="PS50835"/>
    </source>
</evidence>
<evidence type="ECO:0000313" key="6">
    <source>
        <dbReference type="Proteomes" id="UP000770717"/>
    </source>
</evidence>
<dbReference type="EMBL" id="WNTK01000604">
    <property type="protein sequence ID" value="KAG9469165.1"/>
    <property type="molecule type" value="Genomic_DNA"/>
</dbReference>
<dbReference type="SMART" id="SM00406">
    <property type="entry name" value="IGv"/>
    <property type="match status" value="1"/>
</dbReference>
<evidence type="ECO:0000256" key="3">
    <source>
        <dbReference type="ARBA" id="ARBA00043265"/>
    </source>
</evidence>
<organism evidence="5 6">
    <name type="scientific">Eleutherodactylus coqui</name>
    <name type="common">Puerto Rican coqui</name>
    <dbReference type="NCBI Taxonomy" id="57060"/>
    <lineage>
        <taxon>Eukaryota</taxon>
        <taxon>Metazoa</taxon>
        <taxon>Chordata</taxon>
        <taxon>Craniata</taxon>
        <taxon>Vertebrata</taxon>
        <taxon>Euteleostomi</taxon>
        <taxon>Amphibia</taxon>
        <taxon>Batrachia</taxon>
        <taxon>Anura</taxon>
        <taxon>Neobatrachia</taxon>
        <taxon>Hyloidea</taxon>
        <taxon>Eleutherodactylidae</taxon>
        <taxon>Eleutherodactylinae</taxon>
        <taxon>Eleutherodactylus</taxon>
        <taxon>Eleutherodactylus</taxon>
    </lineage>
</organism>
<accession>A0A8J6EHH5</accession>
<dbReference type="InterPro" id="IPR013106">
    <property type="entry name" value="Ig_V-set"/>
</dbReference>
<dbReference type="AlphaFoldDB" id="A0A8J6EHH5"/>
<dbReference type="InterPro" id="IPR013783">
    <property type="entry name" value="Ig-like_fold"/>
</dbReference>
<dbReference type="SMART" id="SM00409">
    <property type="entry name" value="IG"/>
    <property type="match status" value="1"/>
</dbReference>
<dbReference type="GO" id="GO:0002250">
    <property type="term" value="P:adaptive immune response"/>
    <property type="evidence" value="ECO:0007669"/>
    <property type="project" value="UniProtKB-KW"/>
</dbReference>
<sequence length="131" mass="14786">MKKKQVCRSPYCEVKGGVQPQRLVQLSDPVVIKPGASHKISCQGFDYTFSDYNINWVRETSDGRFQWLGYISGGGSSTGYHDSVKGRFTFSKDNSNNMAHLQMTVVKSEDTARYYCTRLAHTDTRQCLSVT</sequence>
<dbReference type="InterPro" id="IPR007110">
    <property type="entry name" value="Ig-like_dom"/>
</dbReference>
<dbReference type="PROSITE" id="PS50835">
    <property type="entry name" value="IG_LIKE"/>
    <property type="match status" value="1"/>
</dbReference>
<keyword evidence="2" id="KW-1064">Adaptive immunity</keyword>
<dbReference type="GO" id="GO:0005576">
    <property type="term" value="C:extracellular region"/>
    <property type="evidence" value="ECO:0007669"/>
    <property type="project" value="UniProtKB-ARBA"/>
</dbReference>
<evidence type="ECO:0000256" key="1">
    <source>
        <dbReference type="ARBA" id="ARBA00022859"/>
    </source>
</evidence>
<feature type="domain" description="Ig-like" evidence="4">
    <location>
        <begin position="20"/>
        <end position="117"/>
    </location>
</feature>
<name>A0A8J6EHH5_ELECQ</name>
<dbReference type="Pfam" id="PF07686">
    <property type="entry name" value="V-set"/>
    <property type="match status" value="1"/>
</dbReference>
<proteinExistence type="predicted"/>
<dbReference type="InterPro" id="IPR036179">
    <property type="entry name" value="Ig-like_dom_sf"/>
</dbReference>
<keyword evidence="1" id="KW-0391">Immunity</keyword>
<keyword evidence="3" id="KW-1280">Immunoglobulin</keyword>
<dbReference type="SUPFAM" id="SSF48726">
    <property type="entry name" value="Immunoglobulin"/>
    <property type="match status" value="1"/>
</dbReference>
<dbReference type="Proteomes" id="UP000770717">
    <property type="component" value="Unassembled WGS sequence"/>
</dbReference>
<dbReference type="GO" id="GO:0019814">
    <property type="term" value="C:immunoglobulin complex"/>
    <property type="evidence" value="ECO:0007669"/>
    <property type="project" value="UniProtKB-KW"/>
</dbReference>
<keyword evidence="6" id="KW-1185">Reference proteome</keyword>
<evidence type="ECO:0000313" key="5">
    <source>
        <dbReference type="EMBL" id="KAG9469165.1"/>
    </source>
</evidence>
<dbReference type="Gene3D" id="2.60.40.10">
    <property type="entry name" value="Immunoglobulins"/>
    <property type="match status" value="1"/>
</dbReference>
<protein>
    <recommendedName>
        <fullName evidence="4">Ig-like domain-containing protein</fullName>
    </recommendedName>
</protein>
<gene>
    <name evidence="5" type="ORF">GDO78_021089</name>
</gene>
<reference evidence="5" key="1">
    <citation type="thesis" date="2020" institute="ProQuest LLC" country="789 East Eisenhower Parkway, Ann Arbor, MI, USA">
        <title>Comparative Genomics and Chromosome Evolution.</title>
        <authorList>
            <person name="Mudd A.B."/>
        </authorList>
    </citation>
    <scope>NUCLEOTIDE SEQUENCE</scope>
    <source>
        <strain evidence="5">HN-11 Male</strain>
        <tissue evidence="5">Kidney and liver</tissue>
    </source>
</reference>
<dbReference type="InterPro" id="IPR003599">
    <property type="entry name" value="Ig_sub"/>
</dbReference>
<comment type="caution">
    <text evidence="5">The sequence shown here is derived from an EMBL/GenBank/DDBJ whole genome shotgun (WGS) entry which is preliminary data.</text>
</comment>